<dbReference type="EC" id="5.4.99.5" evidence="1"/>
<accession>A0AAC8ZVR3</accession>
<dbReference type="InterPro" id="IPR036979">
    <property type="entry name" value="CM_dom_sf"/>
</dbReference>
<dbReference type="AlphaFoldDB" id="A0AAC8ZVR3"/>
<dbReference type="InterPro" id="IPR036263">
    <property type="entry name" value="Chorismate_II_sf"/>
</dbReference>
<proteinExistence type="predicted"/>
<dbReference type="SMART" id="SM00830">
    <property type="entry name" value="CM_2"/>
    <property type="match status" value="1"/>
</dbReference>
<sequence length="300" mass="32210">MSPARTPLDDLRREIDQIDDAIHDLLMRRAAVVERIGAAKGNGAAGNGNGGQAVYLRPAREATILRRLMARHAGSFPAQVVVRIWREMITAFTRMQGPFAVAVYAPEDRRGFWDIARDHFGGFVPMTAVNTPAAALRAVSEGTATVAVVPYPADDDSDPWWRFLVSADPGRPQVVARLPFCGRGNARGENRDALAIAAVPHEPTGDDRSLLSIEIGGDLSRGRLKDMLEACRLPPVNFCTWHPAGHATGMSGGGPSVHLVEIADFVDHGDPRLAALAERSGDIPVRVNVVGGYAVPLHLG</sequence>
<name>A0AAC8ZVR3_9PROT</name>
<reference evidence="4" key="1">
    <citation type="submission" date="2015-12" db="EMBL/GenBank/DDBJ databases">
        <title>Complete Genome Sequence of Azospirillum thiophilum BV-S.</title>
        <authorList>
            <person name="Fomenkov A."/>
            <person name="Vincze T."/>
            <person name="Grabovich M."/>
            <person name="Dubinina G."/>
            <person name="Orlova M."/>
            <person name="Belousova E."/>
            <person name="Roberts R.J."/>
        </authorList>
    </citation>
    <scope>NUCLEOTIDE SEQUENCE [LARGE SCALE GENOMIC DNA]</scope>
    <source>
        <strain evidence="4">BV-S</strain>
    </source>
</reference>
<dbReference type="Proteomes" id="UP000069935">
    <property type="component" value="Chromosome 3"/>
</dbReference>
<organism evidence="3 4">
    <name type="scientific">Azospirillum thiophilum</name>
    <dbReference type="NCBI Taxonomy" id="528244"/>
    <lineage>
        <taxon>Bacteria</taxon>
        <taxon>Pseudomonadati</taxon>
        <taxon>Pseudomonadota</taxon>
        <taxon>Alphaproteobacteria</taxon>
        <taxon>Rhodospirillales</taxon>
        <taxon>Azospirillaceae</taxon>
        <taxon>Azospirillum</taxon>
    </lineage>
</organism>
<gene>
    <name evidence="3" type="ORF">AL072_20530</name>
</gene>
<dbReference type="EMBL" id="CP012403">
    <property type="protein sequence ID" value="ALG73420.1"/>
    <property type="molecule type" value="Genomic_DNA"/>
</dbReference>
<dbReference type="Pfam" id="PF01817">
    <property type="entry name" value="CM_2"/>
    <property type="match status" value="1"/>
</dbReference>
<dbReference type="RefSeq" id="WP_045584097.1">
    <property type="nucleotide sequence ID" value="NZ_CP012403.1"/>
</dbReference>
<dbReference type="InterPro" id="IPR002701">
    <property type="entry name" value="CM_II_prokaryot"/>
</dbReference>
<evidence type="ECO:0000313" key="4">
    <source>
        <dbReference type="Proteomes" id="UP000069935"/>
    </source>
</evidence>
<evidence type="ECO:0000313" key="3">
    <source>
        <dbReference type="EMBL" id="ALG73420.1"/>
    </source>
</evidence>
<dbReference type="KEGG" id="ati:AL072_20530"/>
<dbReference type="PROSITE" id="PS51168">
    <property type="entry name" value="CHORISMATE_MUT_2"/>
    <property type="match status" value="1"/>
</dbReference>
<feature type="domain" description="Chorismate mutase" evidence="2">
    <location>
        <begin position="2"/>
        <end position="100"/>
    </location>
</feature>
<keyword evidence="4" id="KW-1185">Reference proteome</keyword>
<evidence type="ECO:0000256" key="1">
    <source>
        <dbReference type="ARBA" id="ARBA00012404"/>
    </source>
</evidence>
<dbReference type="SUPFAM" id="SSF48600">
    <property type="entry name" value="Chorismate mutase II"/>
    <property type="match status" value="1"/>
</dbReference>
<reference evidence="3 4" key="2">
    <citation type="journal article" date="2016" name="Genome Announc.">
        <title>Complete Genome Sequence of a Strain of Azospirillum thiophilum Isolated from a Sulfide Spring.</title>
        <authorList>
            <person name="Fomenkov A."/>
            <person name="Vincze T."/>
            <person name="Grabovich M."/>
            <person name="Anton B.P."/>
            <person name="Dubinina G."/>
            <person name="Orlova M."/>
            <person name="Belousova E."/>
            <person name="Roberts R.J."/>
        </authorList>
    </citation>
    <scope>NUCLEOTIDE SEQUENCE [LARGE SCALE GENOMIC DNA]</scope>
    <source>
        <strain evidence="3 4">BV-S</strain>
    </source>
</reference>
<dbReference type="Gene3D" id="1.20.59.10">
    <property type="entry name" value="Chorismate mutase"/>
    <property type="match status" value="1"/>
</dbReference>
<protein>
    <recommendedName>
        <fullName evidence="1">chorismate mutase</fullName>
        <ecNumber evidence="1">5.4.99.5</ecNumber>
    </recommendedName>
</protein>
<dbReference type="GO" id="GO:0004106">
    <property type="term" value="F:chorismate mutase activity"/>
    <property type="evidence" value="ECO:0007669"/>
    <property type="project" value="UniProtKB-EC"/>
</dbReference>
<dbReference type="GO" id="GO:0046417">
    <property type="term" value="P:chorismate metabolic process"/>
    <property type="evidence" value="ECO:0007669"/>
    <property type="project" value="InterPro"/>
</dbReference>
<evidence type="ECO:0000259" key="2">
    <source>
        <dbReference type="PROSITE" id="PS51168"/>
    </source>
</evidence>